<accession>A0A699KHQ3</accession>
<comment type="caution">
    <text evidence="2">The sequence shown here is derived from an EMBL/GenBank/DDBJ whole genome shotgun (WGS) entry which is preliminary data.</text>
</comment>
<reference evidence="2" key="1">
    <citation type="journal article" date="2019" name="Sci. Rep.">
        <title>Draft genome of Tanacetum cinerariifolium, the natural source of mosquito coil.</title>
        <authorList>
            <person name="Yamashiro T."/>
            <person name="Shiraishi A."/>
            <person name="Satake H."/>
            <person name="Nakayama K."/>
        </authorList>
    </citation>
    <scope>NUCLEOTIDE SEQUENCE</scope>
</reference>
<sequence>VLHVVALSLRTKQGAHVNTIGNTQGLHNHVPNSAPVILEASTHARASGSNQRKRTHGNTQAESATAKEPSSKRVRRFDSVATKMWRSTVTWANGEGSSFNPCG</sequence>
<dbReference type="AlphaFoldDB" id="A0A699KHQ3"/>
<name>A0A699KHQ3_TANCI</name>
<organism evidence="2">
    <name type="scientific">Tanacetum cinerariifolium</name>
    <name type="common">Dalmatian daisy</name>
    <name type="synonym">Chrysanthemum cinerariifolium</name>
    <dbReference type="NCBI Taxonomy" id="118510"/>
    <lineage>
        <taxon>Eukaryota</taxon>
        <taxon>Viridiplantae</taxon>
        <taxon>Streptophyta</taxon>
        <taxon>Embryophyta</taxon>
        <taxon>Tracheophyta</taxon>
        <taxon>Spermatophyta</taxon>
        <taxon>Magnoliopsida</taxon>
        <taxon>eudicotyledons</taxon>
        <taxon>Gunneridae</taxon>
        <taxon>Pentapetalae</taxon>
        <taxon>asterids</taxon>
        <taxon>campanulids</taxon>
        <taxon>Asterales</taxon>
        <taxon>Asteraceae</taxon>
        <taxon>Asteroideae</taxon>
        <taxon>Anthemideae</taxon>
        <taxon>Anthemidinae</taxon>
        <taxon>Tanacetum</taxon>
    </lineage>
</organism>
<evidence type="ECO:0000256" key="1">
    <source>
        <dbReference type="SAM" id="MobiDB-lite"/>
    </source>
</evidence>
<gene>
    <name evidence="2" type="ORF">Tci_663830</name>
</gene>
<proteinExistence type="predicted"/>
<feature type="region of interest" description="Disordered" evidence="1">
    <location>
        <begin position="41"/>
        <end position="79"/>
    </location>
</feature>
<evidence type="ECO:0000313" key="2">
    <source>
        <dbReference type="EMBL" id="GFA91858.1"/>
    </source>
</evidence>
<feature type="non-terminal residue" evidence="2">
    <location>
        <position position="103"/>
    </location>
</feature>
<protein>
    <submittedName>
        <fullName evidence="2">Uncharacterized protein</fullName>
    </submittedName>
</protein>
<dbReference type="EMBL" id="BKCJ010514058">
    <property type="protein sequence ID" value="GFA91858.1"/>
    <property type="molecule type" value="Genomic_DNA"/>
</dbReference>
<feature type="non-terminal residue" evidence="2">
    <location>
        <position position="1"/>
    </location>
</feature>